<evidence type="ECO:0000313" key="2">
    <source>
        <dbReference type="Proteomes" id="UP000032749"/>
    </source>
</evidence>
<dbReference type="EMBL" id="FO203512">
    <property type="protein sequence ID" value="CCK75791.1"/>
    <property type="molecule type" value="Genomic_DNA"/>
</dbReference>
<gene>
    <name evidence="1" type="ORF">OLEAN_C16150</name>
</gene>
<accession>R4YLS7</accession>
<name>R4YLS7_OLEAN</name>
<proteinExistence type="predicted"/>
<dbReference type="Proteomes" id="UP000032749">
    <property type="component" value="Chromosome"/>
</dbReference>
<keyword evidence="2" id="KW-1185">Reference proteome</keyword>
<evidence type="ECO:0000313" key="1">
    <source>
        <dbReference type="EMBL" id="CCK75791.1"/>
    </source>
</evidence>
<dbReference type="AlphaFoldDB" id="R4YLS7"/>
<dbReference type="STRING" id="698738.OLEAN_C16150"/>
<dbReference type="KEGG" id="oai:OLEAN_C16150"/>
<sequence>MNFEEMSEDEIINIANPIMDNLMTASTNIDHASHIKDFTERMKDIVTEDYLQFVCEQYQEEKGYFADRELVAVFKRPESAVIVWKQLFTKAKGEFVAEMVLVHHNDRYLCDHSVVF</sequence>
<dbReference type="HOGENOM" id="CLU_2093993_0_0_6"/>
<dbReference type="OrthoDB" id="5734488at2"/>
<organism evidence="1 2">
    <name type="scientific">Oleispira antarctica RB-8</name>
    <dbReference type="NCBI Taxonomy" id="698738"/>
    <lineage>
        <taxon>Bacteria</taxon>
        <taxon>Pseudomonadati</taxon>
        <taxon>Pseudomonadota</taxon>
        <taxon>Gammaproteobacteria</taxon>
        <taxon>Oceanospirillales</taxon>
        <taxon>Oceanospirillaceae</taxon>
        <taxon>Oleispira</taxon>
    </lineage>
</organism>
<protein>
    <submittedName>
        <fullName evidence="1">Uncharacterized protein</fullName>
    </submittedName>
</protein>
<reference evidence="1 2" key="1">
    <citation type="journal article" date="2013" name="Nat. Commun.">
        <title>Genome sequence and functional genomic analysis of the oil-degrading bacterium Oleispira antarctica.</title>
        <authorList>
            <person name="Kube M."/>
            <person name="Chernikova T.N."/>
            <person name="Al-Ramahi Y."/>
            <person name="Beloqui A."/>
            <person name="Lopez-Cortez N."/>
            <person name="Guazzaroni M.E."/>
            <person name="Heipieper H.J."/>
            <person name="Klages S."/>
            <person name="Kotsyurbenko O.R."/>
            <person name="Langer I."/>
            <person name="Nechitaylo T.Y."/>
            <person name="Lunsdorf H."/>
            <person name="Fernandez M."/>
            <person name="Juarez S."/>
            <person name="Ciordia S."/>
            <person name="Singer A."/>
            <person name="Kagan O."/>
            <person name="Egorova O."/>
            <person name="Petit P.A."/>
            <person name="Stogios P."/>
            <person name="Kim Y."/>
            <person name="Tchigvintsev A."/>
            <person name="Flick R."/>
            <person name="Denaro R."/>
            <person name="Genovese M."/>
            <person name="Albar J.P."/>
            <person name="Reva O.N."/>
            <person name="Martinez-Gomariz M."/>
            <person name="Tran H."/>
            <person name="Ferrer M."/>
            <person name="Savchenko A."/>
            <person name="Yakunin A.F."/>
            <person name="Yakimov M.M."/>
            <person name="Golyshina O.V."/>
            <person name="Reinhardt R."/>
            <person name="Golyshin P.N."/>
        </authorList>
    </citation>
    <scope>NUCLEOTIDE SEQUENCE [LARGE SCALE GENOMIC DNA]</scope>
</reference>